<dbReference type="EMBL" id="OCMT01000001">
    <property type="protein sequence ID" value="SOD12389.1"/>
    <property type="molecule type" value="Genomic_DNA"/>
</dbReference>
<reference evidence="2" key="1">
    <citation type="submission" date="2017-09" db="EMBL/GenBank/DDBJ databases">
        <authorList>
            <person name="Varghese N."/>
            <person name="Submissions S."/>
        </authorList>
    </citation>
    <scope>NUCLEOTIDE SEQUENCE [LARGE SCALE GENOMIC DNA]</scope>
    <source>
        <strain evidence="2">CGMCC 1.12803</strain>
    </source>
</reference>
<protein>
    <submittedName>
        <fullName evidence="1">Uncharacterized protein</fullName>
    </submittedName>
</protein>
<evidence type="ECO:0000313" key="1">
    <source>
        <dbReference type="EMBL" id="SOD12389.1"/>
    </source>
</evidence>
<dbReference type="OrthoDB" id="1420066at2"/>
<dbReference type="Proteomes" id="UP000219281">
    <property type="component" value="Unassembled WGS sequence"/>
</dbReference>
<dbReference type="RefSeq" id="WP_097128593.1">
    <property type="nucleotide sequence ID" value="NZ_OCMT01000001.1"/>
</dbReference>
<evidence type="ECO:0000313" key="2">
    <source>
        <dbReference type="Proteomes" id="UP000219281"/>
    </source>
</evidence>
<accession>A0A285ZRW2</accession>
<name>A0A285ZRW2_9SPHI</name>
<sequence length="466" mass="54670">MKLKKSNIYIQLKRYRRRKKSEKKRAANRHRVNAKSIELNKILKKDFSYYNVLTTFLPKNLKYLIFECEDSHIYIDKLDFSPLLYNHPLYVPKTFSLIDKPAESYEFVRFVVSVMLLQKSHFVSIDYTHCEHIGLDAQIYFDVILKDIITFYKRCRSYEKLMPIVRQVKGDNVTNEDVRKMLFSVGSPVIHANNFIRYGDIESYKLCIHNSLSKNRKTIGRKDVDTTNLVDYVLNCLGRLNRKLSGDKIEDLCVVISEILINAEEHSSLNYRFSIGYFVEKNDNEQHFGVFRLVIMNFGQSIYEKFKDPNCLNLNSIEKMKALSKRYNKRKLFSNKNFEEQTLWTLYSLQEGITSTDPKIYKKRGNGSIRFIDSFFKLRGREILTDNTSRLGIISGNTEIIFDGTYNIITKNVSGEQFQYMTFNNEGDITNKPDSKFVKFVPQYFPGTLICAEILFNEDDFENNNG</sequence>
<dbReference type="AlphaFoldDB" id="A0A285ZRW2"/>
<proteinExistence type="predicted"/>
<keyword evidence="2" id="KW-1185">Reference proteome</keyword>
<gene>
    <name evidence="1" type="ORF">SAMN06297358_0641</name>
</gene>
<organism evidence="1 2">
    <name type="scientific">Pedobacter xixiisoli</name>
    <dbReference type="NCBI Taxonomy" id="1476464"/>
    <lineage>
        <taxon>Bacteria</taxon>
        <taxon>Pseudomonadati</taxon>
        <taxon>Bacteroidota</taxon>
        <taxon>Sphingobacteriia</taxon>
        <taxon>Sphingobacteriales</taxon>
        <taxon>Sphingobacteriaceae</taxon>
        <taxon>Pedobacter</taxon>
    </lineage>
</organism>